<name>A0A9D4IBD6_DREPO</name>
<sequence length="75" mass="8570">MPLVVCIQVVPSEEDTGTHSDSTESVVEDPVEVCEKNLISHILRVQGEISERLDKIEEEVTSEFAILEWQNFLWL</sequence>
<dbReference type="EMBL" id="JAIWYP010000009">
    <property type="protein sequence ID" value="KAH3769026.1"/>
    <property type="molecule type" value="Genomic_DNA"/>
</dbReference>
<evidence type="ECO:0000313" key="2">
    <source>
        <dbReference type="Proteomes" id="UP000828390"/>
    </source>
</evidence>
<reference evidence="1" key="2">
    <citation type="submission" date="2020-11" db="EMBL/GenBank/DDBJ databases">
        <authorList>
            <person name="McCartney M.A."/>
            <person name="Auch B."/>
            <person name="Kono T."/>
            <person name="Mallez S."/>
            <person name="Becker A."/>
            <person name="Gohl D.M."/>
            <person name="Silverstein K.A.T."/>
            <person name="Koren S."/>
            <person name="Bechman K.B."/>
            <person name="Herman A."/>
            <person name="Abrahante J.E."/>
            <person name="Garbe J."/>
        </authorList>
    </citation>
    <scope>NUCLEOTIDE SEQUENCE</scope>
    <source>
        <strain evidence="1">Duluth1</strain>
        <tissue evidence="1">Whole animal</tissue>
    </source>
</reference>
<gene>
    <name evidence="1" type="ORF">DPMN_170273</name>
</gene>
<reference evidence="1" key="1">
    <citation type="journal article" date="2019" name="bioRxiv">
        <title>The Genome of the Zebra Mussel, Dreissena polymorpha: A Resource for Invasive Species Research.</title>
        <authorList>
            <person name="McCartney M.A."/>
            <person name="Auch B."/>
            <person name="Kono T."/>
            <person name="Mallez S."/>
            <person name="Zhang Y."/>
            <person name="Obille A."/>
            <person name="Becker A."/>
            <person name="Abrahante J.E."/>
            <person name="Garbe J."/>
            <person name="Badalamenti J.P."/>
            <person name="Herman A."/>
            <person name="Mangelson H."/>
            <person name="Liachko I."/>
            <person name="Sullivan S."/>
            <person name="Sone E.D."/>
            <person name="Koren S."/>
            <person name="Silverstein K.A.T."/>
            <person name="Beckman K.B."/>
            <person name="Gohl D.M."/>
        </authorList>
    </citation>
    <scope>NUCLEOTIDE SEQUENCE</scope>
    <source>
        <strain evidence="1">Duluth1</strain>
        <tissue evidence="1">Whole animal</tissue>
    </source>
</reference>
<protein>
    <submittedName>
        <fullName evidence="1">Uncharacterized protein</fullName>
    </submittedName>
</protein>
<dbReference type="Proteomes" id="UP000828390">
    <property type="component" value="Unassembled WGS sequence"/>
</dbReference>
<proteinExistence type="predicted"/>
<keyword evidence="2" id="KW-1185">Reference proteome</keyword>
<comment type="caution">
    <text evidence="1">The sequence shown here is derived from an EMBL/GenBank/DDBJ whole genome shotgun (WGS) entry which is preliminary data.</text>
</comment>
<evidence type="ECO:0000313" key="1">
    <source>
        <dbReference type="EMBL" id="KAH3769026.1"/>
    </source>
</evidence>
<organism evidence="1 2">
    <name type="scientific">Dreissena polymorpha</name>
    <name type="common">Zebra mussel</name>
    <name type="synonym">Mytilus polymorpha</name>
    <dbReference type="NCBI Taxonomy" id="45954"/>
    <lineage>
        <taxon>Eukaryota</taxon>
        <taxon>Metazoa</taxon>
        <taxon>Spiralia</taxon>
        <taxon>Lophotrochozoa</taxon>
        <taxon>Mollusca</taxon>
        <taxon>Bivalvia</taxon>
        <taxon>Autobranchia</taxon>
        <taxon>Heteroconchia</taxon>
        <taxon>Euheterodonta</taxon>
        <taxon>Imparidentia</taxon>
        <taxon>Neoheterodontei</taxon>
        <taxon>Myida</taxon>
        <taxon>Dreissenoidea</taxon>
        <taxon>Dreissenidae</taxon>
        <taxon>Dreissena</taxon>
    </lineage>
</organism>
<accession>A0A9D4IBD6</accession>
<dbReference type="AlphaFoldDB" id="A0A9D4IBD6"/>